<reference evidence="1" key="1">
    <citation type="journal article" date="2023" name="Mol. Phylogenet. Evol.">
        <title>Genome-scale phylogeny and comparative genomics of the fungal order Sordariales.</title>
        <authorList>
            <person name="Hensen N."/>
            <person name="Bonometti L."/>
            <person name="Westerberg I."/>
            <person name="Brannstrom I.O."/>
            <person name="Guillou S."/>
            <person name="Cros-Aarteil S."/>
            <person name="Calhoun S."/>
            <person name="Haridas S."/>
            <person name="Kuo A."/>
            <person name="Mondo S."/>
            <person name="Pangilinan J."/>
            <person name="Riley R."/>
            <person name="LaButti K."/>
            <person name="Andreopoulos B."/>
            <person name="Lipzen A."/>
            <person name="Chen C."/>
            <person name="Yan M."/>
            <person name="Daum C."/>
            <person name="Ng V."/>
            <person name="Clum A."/>
            <person name="Steindorff A."/>
            <person name="Ohm R.A."/>
            <person name="Martin F."/>
            <person name="Silar P."/>
            <person name="Natvig D.O."/>
            <person name="Lalanne C."/>
            <person name="Gautier V."/>
            <person name="Ament-Velasquez S.L."/>
            <person name="Kruys A."/>
            <person name="Hutchinson M.I."/>
            <person name="Powell A.J."/>
            <person name="Barry K."/>
            <person name="Miller A.N."/>
            <person name="Grigoriev I.V."/>
            <person name="Debuchy R."/>
            <person name="Gladieux P."/>
            <person name="Hiltunen Thoren M."/>
            <person name="Johannesson H."/>
        </authorList>
    </citation>
    <scope>NUCLEOTIDE SEQUENCE</scope>
    <source>
        <strain evidence="1">CBS 955.72</strain>
    </source>
</reference>
<accession>A0AAJ0MKV6</accession>
<organism evidence="1 2">
    <name type="scientific">Lasiosphaeria hispida</name>
    <dbReference type="NCBI Taxonomy" id="260671"/>
    <lineage>
        <taxon>Eukaryota</taxon>
        <taxon>Fungi</taxon>
        <taxon>Dikarya</taxon>
        <taxon>Ascomycota</taxon>
        <taxon>Pezizomycotina</taxon>
        <taxon>Sordariomycetes</taxon>
        <taxon>Sordariomycetidae</taxon>
        <taxon>Sordariales</taxon>
        <taxon>Lasiosphaeriaceae</taxon>
        <taxon>Lasiosphaeria</taxon>
    </lineage>
</organism>
<dbReference type="Proteomes" id="UP001275084">
    <property type="component" value="Unassembled WGS sequence"/>
</dbReference>
<dbReference type="EMBL" id="JAUIQD010000001">
    <property type="protein sequence ID" value="KAK3364142.1"/>
    <property type="molecule type" value="Genomic_DNA"/>
</dbReference>
<keyword evidence="2" id="KW-1185">Reference proteome</keyword>
<evidence type="ECO:0000313" key="1">
    <source>
        <dbReference type="EMBL" id="KAK3364142.1"/>
    </source>
</evidence>
<gene>
    <name evidence="1" type="ORF">B0T25DRAFT_58914</name>
</gene>
<comment type="caution">
    <text evidence="1">The sequence shown here is derived from an EMBL/GenBank/DDBJ whole genome shotgun (WGS) entry which is preliminary data.</text>
</comment>
<proteinExistence type="predicted"/>
<sequence length="196" mass="21648">MSSDVTTKAFVKSEIASASASLGAEIASVKSDLRAEIASFKAETMAEFRDVKATLLEIQVTLSEMQVTMRQIDARARNSRLKKPTARIRAVPIFIQGHGAKDPDPSFFPKYADQLYNLRKPQTAHDYQMLADLSEFYDIWDEAADTSQSGGEEVKIDPEHAVELLEGVLGLEEDRFLAFRAKAQQLADQGPPAGEK</sequence>
<dbReference type="AlphaFoldDB" id="A0AAJ0MKV6"/>
<reference evidence="1" key="2">
    <citation type="submission" date="2023-06" db="EMBL/GenBank/DDBJ databases">
        <authorList>
            <consortium name="Lawrence Berkeley National Laboratory"/>
            <person name="Haridas S."/>
            <person name="Hensen N."/>
            <person name="Bonometti L."/>
            <person name="Westerberg I."/>
            <person name="Brannstrom I.O."/>
            <person name="Guillou S."/>
            <person name="Cros-Aarteil S."/>
            <person name="Calhoun S."/>
            <person name="Kuo A."/>
            <person name="Mondo S."/>
            <person name="Pangilinan J."/>
            <person name="Riley R."/>
            <person name="Labutti K."/>
            <person name="Andreopoulos B."/>
            <person name="Lipzen A."/>
            <person name="Chen C."/>
            <person name="Yanf M."/>
            <person name="Daum C."/>
            <person name="Ng V."/>
            <person name="Clum A."/>
            <person name="Steindorff A."/>
            <person name="Ohm R."/>
            <person name="Martin F."/>
            <person name="Silar P."/>
            <person name="Natvig D."/>
            <person name="Lalanne C."/>
            <person name="Gautier V."/>
            <person name="Ament-Velasquez S.L."/>
            <person name="Kruys A."/>
            <person name="Hutchinson M.I."/>
            <person name="Powell A.J."/>
            <person name="Barry K."/>
            <person name="Miller A.N."/>
            <person name="Grigoriev I.V."/>
            <person name="Debuchy R."/>
            <person name="Gladieux P."/>
            <person name="Thoren M.H."/>
            <person name="Johannesson H."/>
        </authorList>
    </citation>
    <scope>NUCLEOTIDE SEQUENCE</scope>
    <source>
        <strain evidence="1">CBS 955.72</strain>
    </source>
</reference>
<protein>
    <submittedName>
        <fullName evidence="1">Uncharacterized protein</fullName>
    </submittedName>
</protein>
<name>A0AAJ0MKV6_9PEZI</name>
<evidence type="ECO:0000313" key="2">
    <source>
        <dbReference type="Proteomes" id="UP001275084"/>
    </source>
</evidence>